<reference evidence="1" key="1">
    <citation type="submission" date="2021-06" db="EMBL/GenBank/DDBJ databases">
        <authorList>
            <person name="Kallberg Y."/>
            <person name="Tangrot J."/>
            <person name="Rosling A."/>
        </authorList>
    </citation>
    <scope>NUCLEOTIDE SEQUENCE</scope>
    <source>
        <strain evidence="1">MA461A</strain>
    </source>
</reference>
<evidence type="ECO:0000313" key="2">
    <source>
        <dbReference type="Proteomes" id="UP000789920"/>
    </source>
</evidence>
<keyword evidence="2" id="KW-1185">Reference proteome</keyword>
<organism evidence="1 2">
    <name type="scientific">Racocetra persica</name>
    <dbReference type="NCBI Taxonomy" id="160502"/>
    <lineage>
        <taxon>Eukaryota</taxon>
        <taxon>Fungi</taxon>
        <taxon>Fungi incertae sedis</taxon>
        <taxon>Mucoromycota</taxon>
        <taxon>Glomeromycotina</taxon>
        <taxon>Glomeromycetes</taxon>
        <taxon>Diversisporales</taxon>
        <taxon>Gigasporaceae</taxon>
        <taxon>Racocetra</taxon>
    </lineage>
</organism>
<dbReference type="EMBL" id="CAJVQC010011102">
    <property type="protein sequence ID" value="CAG8623920.1"/>
    <property type="molecule type" value="Genomic_DNA"/>
</dbReference>
<protein>
    <submittedName>
        <fullName evidence="1">2399_t:CDS:1</fullName>
    </submittedName>
</protein>
<comment type="caution">
    <text evidence="1">The sequence shown here is derived from an EMBL/GenBank/DDBJ whole genome shotgun (WGS) entry which is preliminary data.</text>
</comment>
<evidence type="ECO:0000313" key="1">
    <source>
        <dbReference type="EMBL" id="CAG8623920.1"/>
    </source>
</evidence>
<proteinExistence type="predicted"/>
<accession>A0ACA9MZB6</accession>
<sequence>MSFKLSSLKLPSKKALAFFGVCAAVPGLIYRDNVLSNERKNLVKQKVAHIASEPMSVNELPRKVTVYLAPPLGDGIHKTKVHFREYVKPVLVAAAMEYELVEGTQPGQLRSKVRDSIIEKRKAAKTSTPTGIESNNTHQAPHLLNTTDGDGIIVVGRVSLVEYLQGLNDGCTSSLTDPQETISNEQDTKNDNNSISSTVRSENIMSDSLSSFQVVKQDEFSIPELEPIGYIRFYNRIGWKYLPLRMYHAFNSYLNFDTAGEDAVKVALKNSREFTEDDLNLGIDEKKFLKGTLENPELDHRILSKLRIYDNLL</sequence>
<gene>
    <name evidence="1" type="ORF">RPERSI_LOCUS6829</name>
</gene>
<name>A0ACA9MZB6_9GLOM</name>
<dbReference type="Proteomes" id="UP000789920">
    <property type="component" value="Unassembled WGS sequence"/>
</dbReference>